<keyword evidence="16" id="KW-1185">Reference proteome</keyword>
<comment type="subcellular location">
    <subcellularLocation>
        <location evidence="1 11">Cell outer membrane</location>
        <topology evidence="1 11">Multi-pass membrane protein</topology>
    </subcellularLocation>
</comment>
<dbReference type="GO" id="GO:0009279">
    <property type="term" value="C:cell outer membrane"/>
    <property type="evidence" value="ECO:0007669"/>
    <property type="project" value="UniProtKB-SubCell"/>
</dbReference>
<sequence>MPLEALMQVKVRTASLFSQSVADAPAAVVVLTAKDIQAFGWRTLADALGSLPGVYTTYDRTYSYLGARGFQRPGDYNSRFLLLIDGMRVNDSVFDQAPIGDDFPLDMDLVERIEYVPGPGSAIYGSNALFGVINVVTKKGSDVNGAQAAASVGSFGEKRARATYGWHGERGADLVLSASSYVRNGQDLYYPEFATPDQNNGIAQGLDYDRAQQLFAKFAYEGFRISAGYGNRTKGVPTAPYQALFNAPQSTTDTHSFIDATYSHAIASGVEIASEVYWERYDYHSVGLFGAPPLANFDGDKAIWYGADVHATLTSVPRNKLVFGVSAMRDARRNQFNYNIDPYQQILDDRRSSNSIGVYAEDEIQLPWRFTLNAGLRVDRESASGTNVSPRLALNYKPTDADTFKLLYGQAYRAPNAYELYYTILGAGGQLGNPSLKPERITTTEFVYDRALGENAHATVSLFHYDARDLITETLDPSGLYVFDNVARAEARGIELAYEQHIASFATIRASYSWQIARDGETGAVLQNSPRHLGKLNVTVPLFHHAARLGAEVRCESARLAEAGSAAGFCLGNVTIGSERLIPHADVSFSVYNVTDKRYADPAGPNFTQNVIPQQSRTLLLKLVYGF</sequence>
<evidence type="ECO:0000256" key="2">
    <source>
        <dbReference type="ARBA" id="ARBA00009810"/>
    </source>
</evidence>
<evidence type="ECO:0000256" key="5">
    <source>
        <dbReference type="ARBA" id="ARBA00022692"/>
    </source>
</evidence>
<evidence type="ECO:0000256" key="12">
    <source>
        <dbReference type="RuleBase" id="RU003357"/>
    </source>
</evidence>
<dbReference type="PANTHER" id="PTHR30069">
    <property type="entry name" value="TONB-DEPENDENT OUTER MEMBRANE RECEPTOR"/>
    <property type="match status" value="1"/>
</dbReference>
<dbReference type="CDD" id="cd01347">
    <property type="entry name" value="ligand_gated_channel"/>
    <property type="match status" value="1"/>
</dbReference>
<dbReference type="Pfam" id="PF07715">
    <property type="entry name" value="Plug"/>
    <property type="match status" value="1"/>
</dbReference>
<evidence type="ECO:0000313" key="15">
    <source>
        <dbReference type="EMBL" id="PMS25067.1"/>
    </source>
</evidence>
<keyword evidence="6" id="KW-0732">Signal</keyword>
<name>A0A2N7W6N3_9BURK</name>
<evidence type="ECO:0000259" key="14">
    <source>
        <dbReference type="Pfam" id="PF07715"/>
    </source>
</evidence>
<dbReference type="Gene3D" id="2.40.170.20">
    <property type="entry name" value="TonB-dependent receptor, beta-barrel domain"/>
    <property type="match status" value="1"/>
</dbReference>
<reference evidence="15 16" key="1">
    <citation type="submission" date="2018-01" db="EMBL/GenBank/DDBJ databases">
        <title>Whole genome analyses suggest that Burkholderia sensu lato contains two further novel genera in the rhizoxinica-symbiotica group Mycetohabitans gen. nov., and Trinickia gen. nov.: implications for the evolution of diazotrophy and nodulation in the Burkholderiaceae.</title>
        <authorList>
            <person name="Estrada-de los Santos P."/>
            <person name="Palmer M."/>
            <person name="Chavez-Ramirez B."/>
            <person name="Beukes C."/>
            <person name="Steenkamp E.T."/>
            <person name="Hirsch A.M."/>
            <person name="Manyaka P."/>
            <person name="Maluk M."/>
            <person name="Lafos M."/>
            <person name="Crook M."/>
            <person name="Gross E."/>
            <person name="Simon M.F."/>
            <person name="Bueno dos Reis Junior F."/>
            <person name="Poole P.S."/>
            <person name="Venter S.N."/>
            <person name="James E.K."/>
        </authorList>
    </citation>
    <scope>NUCLEOTIDE SEQUENCE [LARGE SCALE GENOMIC DNA]</scope>
    <source>
        <strain evidence="15 16">GP25-8</strain>
    </source>
</reference>
<dbReference type="AlphaFoldDB" id="A0A2N7W6N3"/>
<dbReference type="RefSeq" id="WP_102610068.1">
    <property type="nucleotide sequence ID" value="NZ_CADIKD010000002.1"/>
</dbReference>
<evidence type="ECO:0000313" key="16">
    <source>
        <dbReference type="Proteomes" id="UP000235347"/>
    </source>
</evidence>
<keyword evidence="3 11" id="KW-0813">Transport</keyword>
<dbReference type="InterPro" id="IPR039426">
    <property type="entry name" value="TonB-dep_rcpt-like"/>
</dbReference>
<keyword evidence="5 11" id="KW-0812">Transmembrane</keyword>
<dbReference type="InterPro" id="IPR000531">
    <property type="entry name" value="Beta-barrel_TonB"/>
</dbReference>
<dbReference type="Pfam" id="PF00593">
    <property type="entry name" value="TonB_dep_Rec_b-barrel"/>
    <property type="match status" value="1"/>
</dbReference>
<comment type="similarity">
    <text evidence="2 11 12">Belongs to the TonB-dependent receptor family.</text>
</comment>
<evidence type="ECO:0000256" key="1">
    <source>
        <dbReference type="ARBA" id="ARBA00004571"/>
    </source>
</evidence>
<keyword evidence="7 12" id="KW-0798">TonB box</keyword>
<comment type="caution">
    <text evidence="15">The sequence shown here is derived from an EMBL/GenBank/DDBJ whole genome shotgun (WGS) entry which is preliminary data.</text>
</comment>
<gene>
    <name evidence="15" type="ORF">C0Z19_11015</name>
</gene>
<dbReference type="Proteomes" id="UP000235347">
    <property type="component" value="Unassembled WGS sequence"/>
</dbReference>
<dbReference type="GO" id="GO:0015344">
    <property type="term" value="F:siderophore uptake transmembrane transporter activity"/>
    <property type="evidence" value="ECO:0007669"/>
    <property type="project" value="TreeGrafter"/>
</dbReference>
<dbReference type="GO" id="GO:0044718">
    <property type="term" value="P:siderophore transmembrane transport"/>
    <property type="evidence" value="ECO:0007669"/>
    <property type="project" value="TreeGrafter"/>
</dbReference>
<evidence type="ECO:0000256" key="6">
    <source>
        <dbReference type="ARBA" id="ARBA00022729"/>
    </source>
</evidence>
<evidence type="ECO:0000256" key="7">
    <source>
        <dbReference type="ARBA" id="ARBA00023077"/>
    </source>
</evidence>
<evidence type="ECO:0000256" key="10">
    <source>
        <dbReference type="ARBA" id="ARBA00023237"/>
    </source>
</evidence>
<accession>A0A2N7W6N3</accession>
<evidence type="ECO:0000259" key="13">
    <source>
        <dbReference type="Pfam" id="PF00593"/>
    </source>
</evidence>
<evidence type="ECO:0000256" key="11">
    <source>
        <dbReference type="PROSITE-ProRule" id="PRU01360"/>
    </source>
</evidence>
<feature type="domain" description="TonB-dependent receptor plug" evidence="14">
    <location>
        <begin position="21"/>
        <end position="132"/>
    </location>
</feature>
<keyword evidence="10 11" id="KW-0998">Cell outer membrane</keyword>
<evidence type="ECO:0000256" key="8">
    <source>
        <dbReference type="ARBA" id="ARBA00023136"/>
    </source>
</evidence>
<proteinExistence type="inferred from homology"/>
<evidence type="ECO:0000256" key="9">
    <source>
        <dbReference type="ARBA" id="ARBA00023170"/>
    </source>
</evidence>
<organism evidence="15 16">
    <name type="scientific">Trinickia soli</name>
    <dbReference type="NCBI Taxonomy" id="380675"/>
    <lineage>
        <taxon>Bacteria</taxon>
        <taxon>Pseudomonadati</taxon>
        <taxon>Pseudomonadota</taxon>
        <taxon>Betaproteobacteria</taxon>
        <taxon>Burkholderiales</taxon>
        <taxon>Burkholderiaceae</taxon>
        <taxon>Trinickia</taxon>
    </lineage>
</organism>
<dbReference type="InterPro" id="IPR037066">
    <property type="entry name" value="Plug_dom_sf"/>
</dbReference>
<keyword evidence="8 11" id="KW-0472">Membrane</keyword>
<protein>
    <submittedName>
        <fullName evidence="15">TonB-dependent receptor</fullName>
    </submittedName>
</protein>
<feature type="domain" description="TonB-dependent receptor-like beta-barrel" evidence="13">
    <location>
        <begin position="214"/>
        <end position="540"/>
    </location>
</feature>
<dbReference type="EMBL" id="PNYB01000008">
    <property type="protein sequence ID" value="PMS25067.1"/>
    <property type="molecule type" value="Genomic_DNA"/>
</dbReference>
<dbReference type="InterPro" id="IPR036942">
    <property type="entry name" value="Beta-barrel_TonB_sf"/>
</dbReference>
<dbReference type="PANTHER" id="PTHR30069:SF29">
    <property type="entry name" value="HEMOGLOBIN AND HEMOGLOBIN-HAPTOGLOBIN-BINDING PROTEIN 1-RELATED"/>
    <property type="match status" value="1"/>
</dbReference>
<keyword evidence="9 15" id="KW-0675">Receptor</keyword>
<evidence type="ECO:0000256" key="4">
    <source>
        <dbReference type="ARBA" id="ARBA00022452"/>
    </source>
</evidence>
<dbReference type="SUPFAM" id="SSF56935">
    <property type="entry name" value="Porins"/>
    <property type="match status" value="1"/>
</dbReference>
<dbReference type="Gene3D" id="2.170.130.10">
    <property type="entry name" value="TonB-dependent receptor, plug domain"/>
    <property type="match status" value="1"/>
</dbReference>
<keyword evidence="4 11" id="KW-1134">Transmembrane beta strand</keyword>
<dbReference type="InterPro" id="IPR012910">
    <property type="entry name" value="Plug_dom"/>
</dbReference>
<evidence type="ECO:0000256" key="3">
    <source>
        <dbReference type="ARBA" id="ARBA00022448"/>
    </source>
</evidence>
<dbReference type="PROSITE" id="PS52016">
    <property type="entry name" value="TONB_DEPENDENT_REC_3"/>
    <property type="match status" value="1"/>
</dbReference>